<accession>A0A1E1WFM9</accession>
<evidence type="ECO:0000313" key="6">
    <source>
        <dbReference type="EMBL" id="JAT85671.1"/>
    </source>
</evidence>
<feature type="non-terminal residue" evidence="6">
    <location>
        <position position="102"/>
    </location>
</feature>
<dbReference type="InterPro" id="IPR036188">
    <property type="entry name" value="FAD/NAD-bd_sf"/>
</dbReference>
<dbReference type="GO" id="GO:0050660">
    <property type="term" value="F:flavin adenine dinucleotide binding"/>
    <property type="evidence" value="ECO:0007669"/>
    <property type="project" value="InterPro"/>
</dbReference>
<dbReference type="AlphaFoldDB" id="A0A1E1WFM9"/>
<dbReference type="PANTHER" id="PTHR11552">
    <property type="entry name" value="GLUCOSE-METHANOL-CHOLINE GMC OXIDOREDUCTASE"/>
    <property type="match status" value="1"/>
</dbReference>
<evidence type="ECO:0000256" key="2">
    <source>
        <dbReference type="ARBA" id="ARBA00010790"/>
    </source>
</evidence>
<dbReference type="InterPro" id="IPR000172">
    <property type="entry name" value="GMC_OxRdtase_N"/>
</dbReference>
<evidence type="ECO:0000256" key="4">
    <source>
        <dbReference type="ARBA" id="ARBA00022827"/>
    </source>
</evidence>
<dbReference type="SUPFAM" id="SSF51905">
    <property type="entry name" value="FAD/NAD(P)-binding domain"/>
    <property type="match status" value="1"/>
</dbReference>
<sequence length="102" mass="11292">QIILNYPSSAKYHGTEGEIEVAGLDRLNFDTAKILEAFSELGFNVVEDRNNPERIGAGHLSFTIKEGKRQSTVTAMLDKVAKQDNLFVVTNALVTKVLIQNE</sequence>
<comment type="cofactor">
    <cofactor evidence="1">
        <name>FAD</name>
        <dbReference type="ChEBI" id="CHEBI:57692"/>
    </cofactor>
</comment>
<name>A0A1E1WFM9_PECGO</name>
<reference evidence="6" key="1">
    <citation type="submission" date="2015-09" db="EMBL/GenBank/DDBJ databases">
        <title>De novo assembly of Pectinophora gossypiella (Pink Bollworm) gut transcriptome.</title>
        <authorList>
            <person name="Tassone E.E."/>
        </authorList>
    </citation>
    <scope>NUCLEOTIDE SEQUENCE</scope>
</reference>
<evidence type="ECO:0000256" key="1">
    <source>
        <dbReference type="ARBA" id="ARBA00001974"/>
    </source>
</evidence>
<dbReference type="GO" id="GO:0016614">
    <property type="term" value="F:oxidoreductase activity, acting on CH-OH group of donors"/>
    <property type="evidence" value="ECO:0007669"/>
    <property type="project" value="InterPro"/>
</dbReference>
<evidence type="ECO:0000259" key="5">
    <source>
        <dbReference type="Pfam" id="PF00732"/>
    </source>
</evidence>
<organism evidence="6">
    <name type="scientific">Pectinophora gossypiella</name>
    <name type="common">Cotton pink bollworm</name>
    <name type="synonym">Depressaria gossypiella</name>
    <dbReference type="NCBI Taxonomy" id="13191"/>
    <lineage>
        <taxon>Eukaryota</taxon>
        <taxon>Metazoa</taxon>
        <taxon>Ecdysozoa</taxon>
        <taxon>Arthropoda</taxon>
        <taxon>Hexapoda</taxon>
        <taxon>Insecta</taxon>
        <taxon>Pterygota</taxon>
        <taxon>Neoptera</taxon>
        <taxon>Endopterygota</taxon>
        <taxon>Lepidoptera</taxon>
        <taxon>Glossata</taxon>
        <taxon>Ditrysia</taxon>
        <taxon>Gelechioidea</taxon>
        <taxon>Gelechiidae</taxon>
        <taxon>Apatetrinae</taxon>
        <taxon>Pectinophora</taxon>
    </lineage>
</organism>
<feature type="domain" description="Glucose-methanol-choline oxidoreductase N-terminal" evidence="5">
    <location>
        <begin position="15"/>
        <end position="100"/>
    </location>
</feature>
<dbReference type="EMBL" id="GDQN01005383">
    <property type="protein sequence ID" value="JAT85671.1"/>
    <property type="molecule type" value="Transcribed_RNA"/>
</dbReference>
<dbReference type="PANTHER" id="PTHR11552:SF147">
    <property type="entry name" value="CHOLINE DEHYDROGENASE, MITOCHONDRIAL"/>
    <property type="match status" value="1"/>
</dbReference>
<dbReference type="Gene3D" id="3.30.560.10">
    <property type="entry name" value="Glucose Oxidase, domain 3"/>
    <property type="match status" value="1"/>
</dbReference>
<dbReference type="InterPro" id="IPR012132">
    <property type="entry name" value="GMC_OxRdtase"/>
</dbReference>
<gene>
    <name evidence="6" type="ORF">g.4519</name>
</gene>
<protein>
    <recommendedName>
        <fullName evidence="5">Glucose-methanol-choline oxidoreductase N-terminal domain-containing protein</fullName>
    </recommendedName>
</protein>
<comment type="similarity">
    <text evidence="2">Belongs to the GMC oxidoreductase family.</text>
</comment>
<dbReference type="Pfam" id="PF00732">
    <property type="entry name" value="GMC_oxred_N"/>
    <property type="match status" value="1"/>
</dbReference>
<evidence type="ECO:0000256" key="3">
    <source>
        <dbReference type="ARBA" id="ARBA00022630"/>
    </source>
</evidence>
<dbReference type="OrthoDB" id="284473at2759"/>
<keyword evidence="4" id="KW-0274">FAD</keyword>
<feature type="non-terminal residue" evidence="6">
    <location>
        <position position="1"/>
    </location>
</feature>
<proteinExistence type="inferred from homology"/>
<keyword evidence="3" id="KW-0285">Flavoprotein</keyword>